<reference evidence="1" key="1">
    <citation type="submission" date="2022-09" db="EMBL/GenBank/DDBJ databases">
        <title>Intensive care unit water sources are persistently colonized with multi-drug resistant bacteria and are the site of extensive horizontal gene transfer of antibiotic resistance genes.</title>
        <authorList>
            <person name="Diorio-Toth L."/>
        </authorList>
    </citation>
    <scope>NUCLEOTIDE SEQUENCE</scope>
    <source>
        <strain evidence="1">GD03676</strain>
    </source>
</reference>
<keyword evidence="1" id="KW-0808">Transferase</keyword>
<name>A0AA42W8T9_9BURK</name>
<dbReference type="Proteomes" id="UP001161276">
    <property type="component" value="Unassembled WGS sequence"/>
</dbReference>
<dbReference type="Gene3D" id="3.40.50.10540">
    <property type="entry name" value="Crotonobetainyl-coa:carnitine coa-transferase, domain 1"/>
    <property type="match status" value="1"/>
</dbReference>
<sequence>MSETNIQAQDAYGAIAALLGRDWTQQESPEHRLRFHGVSPRFDSPHKLTVAAASAIGAYALAIERWHHMATAQHQTVAIDWMQAASSLNPGHFQTQSGFSLPALSLLTELKADFYQTADDRWFFPIGSYPHLRDGVLEVLDCANTNAALAKAISRWNGDDLETAFAERKLPGVYARSQEAWLSHPQGRLLADLPAVEVIKIADSEPEPARANVRPLDALRVLDLGHVIAGPVVARSLAEHGADVLRITSPAMQDPFRQTVDTNIGKRSAFLDFDAPTGLQAARDLIAGADVVVQSWRPGSMRNRGLGPQDAAAIRPGVIYVTVTAFGDEGPWGQRGGFEQLGQTVSGISVREGGKGKPRVVPPYLLNDYLTGYLGATGVMQALIRRAQEGGSYHVKVSLARTSMWVQDLGLLNDFDPTQPRRHFALELKPLLERRESAYGVLEQFPPVAQFSRTRAAWVLPPAPNGAHPAHWL</sequence>
<organism evidence="1 2">
    <name type="scientific">Achromobacter marplatensis</name>
    <dbReference type="NCBI Taxonomy" id="470868"/>
    <lineage>
        <taxon>Bacteria</taxon>
        <taxon>Pseudomonadati</taxon>
        <taxon>Pseudomonadota</taxon>
        <taxon>Betaproteobacteria</taxon>
        <taxon>Burkholderiales</taxon>
        <taxon>Alcaligenaceae</taxon>
        <taxon>Achromobacter</taxon>
    </lineage>
</organism>
<dbReference type="PANTHER" id="PTHR48229:SF1">
    <property type="entry name" value="ALPHA METHYLACYL-COA RACEMASE-RELATED"/>
    <property type="match status" value="1"/>
</dbReference>
<proteinExistence type="predicted"/>
<dbReference type="SUPFAM" id="SSF89796">
    <property type="entry name" value="CoA-transferase family III (CaiB/BaiF)"/>
    <property type="match status" value="2"/>
</dbReference>
<evidence type="ECO:0000313" key="2">
    <source>
        <dbReference type="Proteomes" id="UP001161276"/>
    </source>
</evidence>
<dbReference type="InterPro" id="IPR003673">
    <property type="entry name" value="CoA-Trfase_fam_III"/>
</dbReference>
<dbReference type="InterPro" id="IPR023606">
    <property type="entry name" value="CoA-Trfase_III_dom_1_sf"/>
</dbReference>
<comment type="caution">
    <text evidence="1">The sequence shown here is derived from an EMBL/GenBank/DDBJ whole genome shotgun (WGS) entry which is preliminary data.</text>
</comment>
<dbReference type="GO" id="GO:0016740">
    <property type="term" value="F:transferase activity"/>
    <property type="evidence" value="ECO:0007669"/>
    <property type="project" value="UniProtKB-KW"/>
</dbReference>
<dbReference type="Pfam" id="PF02515">
    <property type="entry name" value="CoA_transf_3"/>
    <property type="match status" value="1"/>
</dbReference>
<gene>
    <name evidence="1" type="ORF">N5K24_02495</name>
</gene>
<accession>A0AA42W8T9</accession>
<dbReference type="AlphaFoldDB" id="A0AA42W8T9"/>
<dbReference type="PANTHER" id="PTHR48229">
    <property type="entry name" value="CAIB/BAIF FAMILY ENZYME (AFU_ORTHOLOGUE AFUA_1G05360)-RELATED"/>
    <property type="match status" value="1"/>
</dbReference>
<dbReference type="InterPro" id="IPR052985">
    <property type="entry name" value="CoA-trans_III_biosynth/detox"/>
</dbReference>
<protein>
    <submittedName>
        <fullName evidence="1">CoA transferase</fullName>
    </submittedName>
</protein>
<evidence type="ECO:0000313" key="1">
    <source>
        <dbReference type="EMBL" id="MDH2049254.1"/>
    </source>
</evidence>
<dbReference type="RefSeq" id="WP_280025754.1">
    <property type="nucleotide sequence ID" value="NZ_JAOCKG010000001.1"/>
</dbReference>
<dbReference type="EMBL" id="JAOCKG010000001">
    <property type="protein sequence ID" value="MDH2049254.1"/>
    <property type="molecule type" value="Genomic_DNA"/>
</dbReference>